<organism evidence="1 2">
    <name type="scientific">Peronospora destructor</name>
    <dbReference type="NCBI Taxonomy" id="86335"/>
    <lineage>
        <taxon>Eukaryota</taxon>
        <taxon>Sar</taxon>
        <taxon>Stramenopiles</taxon>
        <taxon>Oomycota</taxon>
        <taxon>Peronosporomycetes</taxon>
        <taxon>Peronosporales</taxon>
        <taxon>Peronosporaceae</taxon>
        <taxon>Peronospora</taxon>
    </lineage>
</organism>
<sequence>MSPATSTSPSSMSWVASATSSAQASLPSITLDNNDGDGSQDEDTSVAMTQFPMEPPAAGEQTEVLLMQLLTQHNVAQQRLAVQQTLLFTKLGQHADQISKLMSAFNRMKAKAKSKVDGRTK</sequence>
<dbReference type="Proteomes" id="UP001162029">
    <property type="component" value="Unassembled WGS sequence"/>
</dbReference>
<keyword evidence="2" id="KW-1185">Reference proteome</keyword>
<accession>A0AAV0TFC9</accession>
<gene>
    <name evidence="1" type="ORF">PDE001_LOCUS2370</name>
</gene>
<reference evidence="1" key="1">
    <citation type="submission" date="2022-12" db="EMBL/GenBank/DDBJ databases">
        <authorList>
            <person name="Webb A."/>
        </authorList>
    </citation>
    <scope>NUCLEOTIDE SEQUENCE</scope>
    <source>
        <strain evidence="1">Pd1</strain>
    </source>
</reference>
<dbReference type="AlphaFoldDB" id="A0AAV0TFC9"/>
<evidence type="ECO:0000313" key="1">
    <source>
        <dbReference type="EMBL" id="CAI5721051.1"/>
    </source>
</evidence>
<proteinExistence type="predicted"/>
<name>A0AAV0TFC9_9STRA</name>
<dbReference type="EMBL" id="CANTFM010000397">
    <property type="protein sequence ID" value="CAI5721051.1"/>
    <property type="molecule type" value="Genomic_DNA"/>
</dbReference>
<protein>
    <submittedName>
        <fullName evidence="1">Uncharacterized protein</fullName>
    </submittedName>
</protein>
<evidence type="ECO:0000313" key="2">
    <source>
        <dbReference type="Proteomes" id="UP001162029"/>
    </source>
</evidence>
<comment type="caution">
    <text evidence="1">The sequence shown here is derived from an EMBL/GenBank/DDBJ whole genome shotgun (WGS) entry which is preliminary data.</text>
</comment>